<keyword evidence="4" id="KW-0963">Cytoplasm</keyword>
<comment type="similarity">
    <text evidence="3 10">Belongs to the FKBP-type PPIase family.</text>
</comment>
<evidence type="ECO:0000256" key="6">
    <source>
        <dbReference type="ARBA" id="ARBA00023186"/>
    </source>
</evidence>
<evidence type="ECO:0000256" key="2">
    <source>
        <dbReference type="ARBA" id="ARBA00004496"/>
    </source>
</evidence>
<feature type="domain" description="PPIase FKBP-type" evidence="11">
    <location>
        <begin position="7"/>
        <end position="91"/>
    </location>
</feature>
<keyword evidence="7 9" id="KW-0413">Isomerase</keyword>
<evidence type="ECO:0000256" key="7">
    <source>
        <dbReference type="ARBA" id="ARBA00023235"/>
    </source>
</evidence>
<dbReference type="RefSeq" id="WP_214185854.1">
    <property type="nucleotide sequence ID" value="NZ_BSDS01000001.1"/>
</dbReference>
<evidence type="ECO:0000259" key="11">
    <source>
        <dbReference type="PROSITE" id="PS50059"/>
    </source>
</evidence>
<reference evidence="12" key="1">
    <citation type="submission" date="2022-12" db="EMBL/GenBank/DDBJ databases">
        <title>Reference genome sequencing for broad-spectrum identification of bacterial and archaeal isolates by mass spectrometry.</title>
        <authorList>
            <person name="Sekiguchi Y."/>
            <person name="Tourlousse D.M."/>
        </authorList>
    </citation>
    <scope>NUCLEOTIDE SEQUENCE</scope>
    <source>
        <strain evidence="12">H2</strain>
    </source>
</reference>
<evidence type="ECO:0000256" key="4">
    <source>
        <dbReference type="ARBA" id="ARBA00022490"/>
    </source>
</evidence>
<comment type="caution">
    <text evidence="12">The sequence shown here is derived from an EMBL/GenBank/DDBJ whole genome shotgun (WGS) entry which is preliminary data.</text>
</comment>
<accession>A0A9W6FZH7</accession>
<organism evidence="12 13">
    <name type="scientific">Geobacter hydrogenophilus</name>
    <dbReference type="NCBI Taxonomy" id="40983"/>
    <lineage>
        <taxon>Bacteria</taxon>
        <taxon>Pseudomonadati</taxon>
        <taxon>Thermodesulfobacteriota</taxon>
        <taxon>Desulfuromonadia</taxon>
        <taxon>Geobacterales</taxon>
        <taxon>Geobacteraceae</taxon>
        <taxon>Geobacter</taxon>
    </lineage>
</organism>
<evidence type="ECO:0000256" key="1">
    <source>
        <dbReference type="ARBA" id="ARBA00000971"/>
    </source>
</evidence>
<keyword evidence="6" id="KW-0143">Chaperone</keyword>
<sequence length="144" mass="15576">MAQAKKGDTVKVHYTGKLTTGEVFDSSEESGSGPLEFTIGEGDVIPGFEEAVIGMNAGEAKTVTIPVDQAYGPRQEELVAEVEREYLPQDAEPKLGQQYEVTQDDGQVFNVTVTEMTDTTVTLDANHPLAGRDLVFEIKLVEVA</sequence>
<dbReference type="GO" id="GO:0042026">
    <property type="term" value="P:protein refolding"/>
    <property type="evidence" value="ECO:0007669"/>
    <property type="project" value="UniProtKB-ARBA"/>
</dbReference>
<dbReference type="InterPro" id="IPR001179">
    <property type="entry name" value="PPIase_FKBP_dom"/>
</dbReference>
<dbReference type="Pfam" id="PF00254">
    <property type="entry name" value="FKBP_C"/>
    <property type="match status" value="1"/>
</dbReference>
<dbReference type="EMBL" id="BSDS01000001">
    <property type="protein sequence ID" value="GLI37638.1"/>
    <property type="molecule type" value="Genomic_DNA"/>
</dbReference>
<keyword evidence="5 9" id="KW-0697">Rotamase</keyword>
<dbReference type="PANTHER" id="PTHR47861:SF3">
    <property type="entry name" value="FKBP-TYPE PEPTIDYL-PROLYL CIS-TRANS ISOMERASE SLYD"/>
    <property type="match status" value="1"/>
</dbReference>
<comment type="subcellular location">
    <subcellularLocation>
        <location evidence="2">Cytoplasm</location>
    </subcellularLocation>
</comment>
<protein>
    <recommendedName>
        <fullName evidence="10">Peptidyl-prolyl cis-trans isomerase</fullName>
        <ecNumber evidence="10">5.2.1.8</ecNumber>
    </recommendedName>
</protein>
<comment type="function">
    <text evidence="8">Also involved in hydrogenase metallocenter assembly, probably by participating in the nickel insertion step. This function in hydrogenase biosynthesis requires chaperone activity and the presence of the metal-binding domain, but not PPIase activity.</text>
</comment>
<comment type="catalytic activity">
    <reaction evidence="1 9 10">
        <text>[protein]-peptidylproline (omega=180) = [protein]-peptidylproline (omega=0)</text>
        <dbReference type="Rhea" id="RHEA:16237"/>
        <dbReference type="Rhea" id="RHEA-COMP:10747"/>
        <dbReference type="Rhea" id="RHEA-COMP:10748"/>
        <dbReference type="ChEBI" id="CHEBI:83833"/>
        <dbReference type="ChEBI" id="CHEBI:83834"/>
        <dbReference type="EC" id="5.2.1.8"/>
    </reaction>
</comment>
<dbReference type="AlphaFoldDB" id="A0A9W6FZH7"/>
<evidence type="ECO:0000256" key="5">
    <source>
        <dbReference type="ARBA" id="ARBA00023110"/>
    </source>
</evidence>
<keyword evidence="13" id="KW-1185">Reference proteome</keyword>
<dbReference type="Gene3D" id="3.10.50.40">
    <property type="match status" value="1"/>
</dbReference>
<evidence type="ECO:0000256" key="9">
    <source>
        <dbReference type="PROSITE-ProRule" id="PRU00277"/>
    </source>
</evidence>
<name>A0A9W6FZH7_9BACT</name>
<dbReference type="Proteomes" id="UP001144352">
    <property type="component" value="Unassembled WGS sequence"/>
</dbReference>
<dbReference type="GO" id="GO:0003755">
    <property type="term" value="F:peptidyl-prolyl cis-trans isomerase activity"/>
    <property type="evidence" value="ECO:0007669"/>
    <property type="project" value="UniProtKB-UniRule"/>
</dbReference>
<dbReference type="PROSITE" id="PS50059">
    <property type="entry name" value="FKBP_PPIASE"/>
    <property type="match status" value="1"/>
</dbReference>
<evidence type="ECO:0000313" key="13">
    <source>
        <dbReference type="Proteomes" id="UP001144352"/>
    </source>
</evidence>
<proteinExistence type="inferred from homology"/>
<dbReference type="GO" id="GO:0005737">
    <property type="term" value="C:cytoplasm"/>
    <property type="evidence" value="ECO:0007669"/>
    <property type="project" value="UniProtKB-SubCell"/>
</dbReference>
<dbReference type="SUPFAM" id="SSF54534">
    <property type="entry name" value="FKBP-like"/>
    <property type="match status" value="1"/>
</dbReference>
<dbReference type="EC" id="5.2.1.8" evidence="10"/>
<evidence type="ECO:0000256" key="3">
    <source>
        <dbReference type="ARBA" id="ARBA00006577"/>
    </source>
</evidence>
<gene>
    <name evidence="12" type="ORF">GHYDROH2_11390</name>
</gene>
<dbReference type="InterPro" id="IPR046357">
    <property type="entry name" value="PPIase_dom_sf"/>
</dbReference>
<dbReference type="PANTHER" id="PTHR47861">
    <property type="entry name" value="FKBP-TYPE PEPTIDYL-PROLYL CIS-TRANS ISOMERASE SLYD"/>
    <property type="match status" value="1"/>
</dbReference>
<evidence type="ECO:0000256" key="8">
    <source>
        <dbReference type="ARBA" id="ARBA00037071"/>
    </source>
</evidence>
<evidence type="ECO:0000313" key="12">
    <source>
        <dbReference type="EMBL" id="GLI37638.1"/>
    </source>
</evidence>
<evidence type="ECO:0000256" key="10">
    <source>
        <dbReference type="RuleBase" id="RU003915"/>
    </source>
</evidence>